<dbReference type="Proteomes" id="UP001152798">
    <property type="component" value="Chromosome 4"/>
</dbReference>
<dbReference type="AlphaFoldDB" id="A0A9P0HBW3"/>
<organism evidence="1 2">
    <name type="scientific">Nezara viridula</name>
    <name type="common">Southern green stink bug</name>
    <name type="synonym">Cimex viridulus</name>
    <dbReference type="NCBI Taxonomy" id="85310"/>
    <lineage>
        <taxon>Eukaryota</taxon>
        <taxon>Metazoa</taxon>
        <taxon>Ecdysozoa</taxon>
        <taxon>Arthropoda</taxon>
        <taxon>Hexapoda</taxon>
        <taxon>Insecta</taxon>
        <taxon>Pterygota</taxon>
        <taxon>Neoptera</taxon>
        <taxon>Paraneoptera</taxon>
        <taxon>Hemiptera</taxon>
        <taxon>Heteroptera</taxon>
        <taxon>Panheteroptera</taxon>
        <taxon>Pentatomomorpha</taxon>
        <taxon>Pentatomoidea</taxon>
        <taxon>Pentatomidae</taxon>
        <taxon>Pentatominae</taxon>
        <taxon>Nezara</taxon>
    </lineage>
</organism>
<evidence type="ECO:0000313" key="1">
    <source>
        <dbReference type="EMBL" id="CAH1399138.1"/>
    </source>
</evidence>
<sequence length="130" mass="15084">MSKIHENHTSVPLLLSVNMKDRLKSLFYNILNTGKYDLCPPSEYQSAEPKESILIPIRKKDQRTDCNNYRGISLLPDELTREFRRLHNAELRELYPGNIIEWRWQTRANSHKTEAKCGNLPRFACSVGPG</sequence>
<accession>A0A9P0HBW3</accession>
<dbReference type="OrthoDB" id="8048764at2759"/>
<protein>
    <submittedName>
        <fullName evidence="1">Uncharacterized protein</fullName>
    </submittedName>
</protein>
<dbReference type="EMBL" id="OV725080">
    <property type="protein sequence ID" value="CAH1399138.1"/>
    <property type="molecule type" value="Genomic_DNA"/>
</dbReference>
<keyword evidence="2" id="KW-1185">Reference proteome</keyword>
<reference evidence="1" key="1">
    <citation type="submission" date="2022-01" db="EMBL/GenBank/DDBJ databases">
        <authorList>
            <person name="King R."/>
        </authorList>
    </citation>
    <scope>NUCLEOTIDE SEQUENCE</scope>
</reference>
<gene>
    <name evidence="1" type="ORF">NEZAVI_LOCUS8652</name>
</gene>
<evidence type="ECO:0000313" key="2">
    <source>
        <dbReference type="Proteomes" id="UP001152798"/>
    </source>
</evidence>
<name>A0A9P0HBW3_NEZVI</name>
<proteinExistence type="predicted"/>